<accession>A0A7W9SPL1</accession>
<dbReference type="Gene3D" id="3.60.15.10">
    <property type="entry name" value="Ribonuclease Z/Hydroxyacylglutathione hydrolase-like"/>
    <property type="match status" value="1"/>
</dbReference>
<dbReference type="InterPro" id="IPR050855">
    <property type="entry name" value="NDM-1-like"/>
</dbReference>
<dbReference type="CDD" id="cd07721">
    <property type="entry name" value="yflN-like_MBL-fold"/>
    <property type="match status" value="1"/>
</dbReference>
<dbReference type="InterPro" id="IPR001279">
    <property type="entry name" value="Metallo-B-lactamas"/>
</dbReference>
<dbReference type="PANTHER" id="PTHR42951:SF17">
    <property type="entry name" value="METALLO-BETA-LACTAMASE DOMAIN-CONTAINING PROTEIN"/>
    <property type="match status" value="1"/>
</dbReference>
<dbReference type="InterPro" id="IPR036866">
    <property type="entry name" value="RibonucZ/Hydroxyglut_hydro"/>
</dbReference>
<comment type="caution">
    <text evidence="2">The sequence shown here is derived from an EMBL/GenBank/DDBJ whole genome shotgun (WGS) entry which is preliminary data.</text>
</comment>
<organism evidence="2 3">
    <name type="scientific">Armatimonas rosea</name>
    <dbReference type="NCBI Taxonomy" id="685828"/>
    <lineage>
        <taxon>Bacteria</taxon>
        <taxon>Bacillati</taxon>
        <taxon>Armatimonadota</taxon>
        <taxon>Armatimonadia</taxon>
        <taxon>Armatimonadales</taxon>
        <taxon>Armatimonadaceae</taxon>
        <taxon>Armatimonas</taxon>
    </lineage>
</organism>
<dbReference type="Pfam" id="PF00753">
    <property type="entry name" value="Lactamase_B"/>
    <property type="match status" value="1"/>
</dbReference>
<dbReference type="PANTHER" id="PTHR42951">
    <property type="entry name" value="METALLO-BETA-LACTAMASE DOMAIN-CONTAINING"/>
    <property type="match status" value="1"/>
</dbReference>
<keyword evidence="2" id="KW-0378">Hydrolase</keyword>
<reference evidence="2 3" key="1">
    <citation type="submission" date="2020-08" db="EMBL/GenBank/DDBJ databases">
        <title>Genomic Encyclopedia of Type Strains, Phase IV (KMG-IV): sequencing the most valuable type-strain genomes for metagenomic binning, comparative biology and taxonomic classification.</title>
        <authorList>
            <person name="Goeker M."/>
        </authorList>
    </citation>
    <scope>NUCLEOTIDE SEQUENCE [LARGE SCALE GENOMIC DNA]</scope>
    <source>
        <strain evidence="2 3">DSM 23562</strain>
    </source>
</reference>
<dbReference type="GO" id="GO:0016787">
    <property type="term" value="F:hydrolase activity"/>
    <property type="evidence" value="ECO:0007669"/>
    <property type="project" value="UniProtKB-KW"/>
</dbReference>
<dbReference type="Proteomes" id="UP000520814">
    <property type="component" value="Unassembled WGS sequence"/>
</dbReference>
<name>A0A7W9SPL1_ARMRO</name>
<feature type="domain" description="Metallo-beta-lactamase" evidence="1">
    <location>
        <begin position="6"/>
        <end position="207"/>
    </location>
</feature>
<gene>
    <name evidence="2" type="ORF">HNQ39_002293</name>
</gene>
<proteinExistence type="predicted"/>
<dbReference type="SMART" id="SM00849">
    <property type="entry name" value="Lactamase_B"/>
    <property type="match status" value="1"/>
</dbReference>
<protein>
    <submittedName>
        <fullName evidence="2">Glyoxylase-like metal-dependent hydrolase (Beta-lactamase superfamily II)</fullName>
    </submittedName>
</protein>
<keyword evidence="3" id="KW-1185">Reference proteome</keyword>
<dbReference type="SUPFAM" id="SSF56281">
    <property type="entry name" value="Metallo-hydrolase/oxidoreductase"/>
    <property type="match status" value="1"/>
</dbReference>
<evidence type="ECO:0000313" key="3">
    <source>
        <dbReference type="Proteomes" id="UP000520814"/>
    </source>
</evidence>
<sequence>MLSLGVVNVYFLDTDEPGEGWALVDTGLPWHFSAIVREARRRYGNTAPTGIYLTHGHYDHAGSAAALAAYWSVPVFAHEAELPFLTGQCDYPPADPSSCGGWLSLASHFASTHGRDLRPYILPLTEGPQGWEPIPLPGHTLGQVGFWQESSRTLIAGDALMNLKVDKWLPRKGLSWPPPPFTTDWFAVRKSLERILALEPQTLYFGHGEPLTELAPGELAERTEWFAIARAGRYVGDPVRQASDGNPIVAPIPPDPTKRLTKALVLGALATSAYFLLKNKQNS</sequence>
<dbReference type="AlphaFoldDB" id="A0A7W9SPL1"/>
<evidence type="ECO:0000313" key="2">
    <source>
        <dbReference type="EMBL" id="MBB6050502.1"/>
    </source>
</evidence>
<dbReference type="EMBL" id="JACHGW010000002">
    <property type="protein sequence ID" value="MBB6050502.1"/>
    <property type="molecule type" value="Genomic_DNA"/>
</dbReference>
<dbReference type="RefSeq" id="WP_184195574.1">
    <property type="nucleotide sequence ID" value="NZ_JACHGW010000002.1"/>
</dbReference>
<evidence type="ECO:0000259" key="1">
    <source>
        <dbReference type="SMART" id="SM00849"/>
    </source>
</evidence>